<evidence type="ECO:0000256" key="1">
    <source>
        <dbReference type="ARBA" id="ARBA00004459"/>
    </source>
</evidence>
<feature type="region of interest" description="Disordered" evidence="7">
    <location>
        <begin position="33"/>
        <end position="65"/>
    </location>
</feature>
<keyword evidence="3" id="KW-0472">Membrane</keyword>
<name>W9V9C5_9GAMM</name>
<evidence type="ECO:0000256" key="4">
    <source>
        <dbReference type="ARBA" id="ARBA00023139"/>
    </source>
</evidence>
<dbReference type="RefSeq" id="WP_043757107.1">
    <property type="nucleotide sequence ID" value="NZ_AONC01000069.1"/>
</dbReference>
<dbReference type="GO" id="GO:0009279">
    <property type="term" value="C:cell outer membrane"/>
    <property type="evidence" value="ECO:0007669"/>
    <property type="project" value="UniProtKB-SubCell"/>
</dbReference>
<evidence type="ECO:0000313" key="9">
    <source>
        <dbReference type="Proteomes" id="UP000019460"/>
    </source>
</evidence>
<evidence type="ECO:0000256" key="7">
    <source>
        <dbReference type="SAM" id="MobiDB-lite"/>
    </source>
</evidence>
<dbReference type="PATRIC" id="fig|1249627.3.peg.3806"/>
<evidence type="ECO:0000313" key="8">
    <source>
        <dbReference type="EMBL" id="EXJ13466.1"/>
    </source>
</evidence>
<keyword evidence="2" id="KW-0732">Signal</keyword>
<dbReference type="OrthoDB" id="8550022at2"/>
<evidence type="ECO:0008006" key="10">
    <source>
        <dbReference type="Google" id="ProtNLM"/>
    </source>
</evidence>
<comment type="caution">
    <text evidence="8">The sequence shown here is derived from an EMBL/GenBank/DDBJ whole genome shotgun (WGS) entry which is preliminary data.</text>
</comment>
<evidence type="ECO:0000256" key="2">
    <source>
        <dbReference type="ARBA" id="ARBA00022729"/>
    </source>
</evidence>
<keyword evidence="4" id="KW-0564">Palmitate</keyword>
<dbReference type="AlphaFoldDB" id="W9V9C5"/>
<gene>
    <name evidence="8" type="ORF">D779_3728</name>
</gene>
<reference evidence="8 9" key="1">
    <citation type="submission" date="2012-11" db="EMBL/GenBank/DDBJ databases">
        <title>Genome assembly of Thiorhodococcus sp. AK35.</title>
        <authorList>
            <person name="Nupur N."/>
            <person name="Khatri I."/>
            <person name="Subramanian S."/>
            <person name="Pinnaka A."/>
        </authorList>
    </citation>
    <scope>NUCLEOTIDE SEQUENCE [LARGE SCALE GENOMIC DNA]</scope>
    <source>
        <strain evidence="8 9">AK35</strain>
    </source>
</reference>
<keyword evidence="6" id="KW-0449">Lipoprotein</keyword>
<keyword evidence="9" id="KW-1185">Reference proteome</keyword>
<dbReference type="Pfam" id="PF13627">
    <property type="entry name" value="LptM_cons"/>
    <property type="match status" value="1"/>
</dbReference>
<dbReference type="InterPro" id="IPR032831">
    <property type="entry name" value="LptM_cons"/>
</dbReference>
<sequence>MFCWARYLFIVVVAALGIMSMLGACGQKGPLYLPQDTPAQSGGHESDVPAAPAAPGASTPRPERS</sequence>
<evidence type="ECO:0000256" key="3">
    <source>
        <dbReference type="ARBA" id="ARBA00023136"/>
    </source>
</evidence>
<protein>
    <recommendedName>
        <fullName evidence="10">Lipoprotein</fullName>
    </recommendedName>
</protein>
<accession>W9V9C5</accession>
<organism evidence="8 9">
    <name type="scientific">Imhoffiella purpurea</name>
    <dbReference type="NCBI Taxonomy" id="1249627"/>
    <lineage>
        <taxon>Bacteria</taxon>
        <taxon>Pseudomonadati</taxon>
        <taxon>Pseudomonadota</taxon>
        <taxon>Gammaproteobacteria</taxon>
        <taxon>Chromatiales</taxon>
        <taxon>Chromatiaceae</taxon>
        <taxon>Imhoffiella</taxon>
    </lineage>
</organism>
<evidence type="ECO:0000256" key="6">
    <source>
        <dbReference type="ARBA" id="ARBA00023288"/>
    </source>
</evidence>
<proteinExistence type="predicted"/>
<dbReference type="EMBL" id="AONC01000069">
    <property type="protein sequence ID" value="EXJ13466.1"/>
    <property type="molecule type" value="Genomic_DNA"/>
</dbReference>
<dbReference type="Proteomes" id="UP000019460">
    <property type="component" value="Unassembled WGS sequence"/>
</dbReference>
<dbReference type="STRING" id="1249627.D779_3728"/>
<dbReference type="NCBIfam" id="NF047847">
    <property type="entry name" value="SS_mature_LptM"/>
    <property type="match status" value="1"/>
</dbReference>
<evidence type="ECO:0000256" key="5">
    <source>
        <dbReference type="ARBA" id="ARBA00023237"/>
    </source>
</evidence>
<dbReference type="eggNOG" id="COG5567">
    <property type="taxonomic scope" value="Bacteria"/>
</dbReference>
<feature type="compositionally biased region" description="Low complexity" evidence="7">
    <location>
        <begin position="49"/>
        <end position="65"/>
    </location>
</feature>
<keyword evidence="5" id="KW-0998">Cell outer membrane</keyword>
<comment type="subcellular location">
    <subcellularLocation>
        <location evidence="1">Cell outer membrane</location>
        <topology evidence="1">Lipid-anchor</topology>
    </subcellularLocation>
</comment>
<dbReference type="PROSITE" id="PS51257">
    <property type="entry name" value="PROKAR_LIPOPROTEIN"/>
    <property type="match status" value="1"/>
</dbReference>